<keyword evidence="1" id="KW-0812">Transmembrane</keyword>
<dbReference type="Proteomes" id="UP001501414">
    <property type="component" value="Unassembled WGS sequence"/>
</dbReference>
<keyword evidence="1" id="KW-0472">Membrane</keyword>
<comment type="caution">
    <text evidence="2">The sequence shown here is derived from an EMBL/GenBank/DDBJ whole genome shotgun (WGS) entry which is preliminary data.</text>
</comment>
<sequence>MGSTLLKIATERARVVGVTGATGALAAVLAYRRRSVDRHRARAGCVALQAAPVDSGRDTALLYVTNHGDEPVRVTALARSIDLQATRSWRRAWLRPQVSLRLTNPVRVGRTLWPGGSDVMTAPPFGEPPALHITDSAGRQWLRSSSGALCQVDRMHVQRDGQHESWADRPVLTRPCAAA</sequence>
<name>A0ABN1XHM9_9PSEU</name>
<accession>A0ABN1XHM9</accession>
<evidence type="ECO:0000256" key="1">
    <source>
        <dbReference type="SAM" id="Phobius"/>
    </source>
</evidence>
<evidence type="ECO:0000313" key="3">
    <source>
        <dbReference type="Proteomes" id="UP001501414"/>
    </source>
</evidence>
<protein>
    <submittedName>
        <fullName evidence="2">Uncharacterized protein</fullName>
    </submittedName>
</protein>
<reference evidence="2 3" key="1">
    <citation type="journal article" date="2019" name="Int. J. Syst. Evol. Microbiol.">
        <title>The Global Catalogue of Microorganisms (GCM) 10K type strain sequencing project: providing services to taxonomists for standard genome sequencing and annotation.</title>
        <authorList>
            <consortium name="The Broad Institute Genomics Platform"/>
            <consortium name="The Broad Institute Genome Sequencing Center for Infectious Disease"/>
            <person name="Wu L."/>
            <person name="Ma J."/>
        </authorList>
    </citation>
    <scope>NUCLEOTIDE SEQUENCE [LARGE SCALE GENOMIC DNA]</scope>
    <source>
        <strain evidence="2 3">JCM 11896</strain>
    </source>
</reference>
<dbReference type="EMBL" id="BAAAJK010000003">
    <property type="protein sequence ID" value="GAA1381251.1"/>
    <property type="molecule type" value="Genomic_DNA"/>
</dbReference>
<keyword evidence="3" id="KW-1185">Reference proteome</keyword>
<evidence type="ECO:0000313" key="2">
    <source>
        <dbReference type="EMBL" id="GAA1381251.1"/>
    </source>
</evidence>
<keyword evidence="1" id="KW-1133">Transmembrane helix</keyword>
<organism evidence="2 3">
    <name type="scientific">Pseudonocardia kongjuensis</name>
    <dbReference type="NCBI Taxonomy" id="102227"/>
    <lineage>
        <taxon>Bacteria</taxon>
        <taxon>Bacillati</taxon>
        <taxon>Actinomycetota</taxon>
        <taxon>Actinomycetes</taxon>
        <taxon>Pseudonocardiales</taxon>
        <taxon>Pseudonocardiaceae</taxon>
        <taxon>Pseudonocardia</taxon>
    </lineage>
</organism>
<feature type="transmembrane region" description="Helical" evidence="1">
    <location>
        <begin position="12"/>
        <end position="31"/>
    </location>
</feature>
<dbReference type="RefSeq" id="WP_344018128.1">
    <property type="nucleotide sequence ID" value="NZ_BAAAJK010000003.1"/>
</dbReference>
<proteinExistence type="predicted"/>
<gene>
    <name evidence="2" type="ORF">GCM10009613_06880</name>
</gene>